<feature type="region of interest" description="Disordered" evidence="9">
    <location>
        <begin position="495"/>
        <end position="520"/>
    </location>
</feature>
<evidence type="ECO:0000256" key="2">
    <source>
        <dbReference type="ARBA" id="ARBA00006454"/>
    </source>
</evidence>
<dbReference type="InterPro" id="IPR001356">
    <property type="entry name" value="HD"/>
</dbReference>
<dbReference type="GO" id="GO:0003677">
    <property type="term" value="F:DNA binding"/>
    <property type="evidence" value="ECO:0007669"/>
    <property type="project" value="UniProtKB-UniRule"/>
</dbReference>
<organism evidence="11 12">
    <name type="scientific">Salvia divinorum</name>
    <name type="common">Maria pastora</name>
    <name type="synonym">Diviner's sage</name>
    <dbReference type="NCBI Taxonomy" id="28513"/>
    <lineage>
        <taxon>Eukaryota</taxon>
        <taxon>Viridiplantae</taxon>
        <taxon>Streptophyta</taxon>
        <taxon>Embryophyta</taxon>
        <taxon>Tracheophyta</taxon>
        <taxon>Spermatophyta</taxon>
        <taxon>Magnoliopsida</taxon>
        <taxon>eudicotyledons</taxon>
        <taxon>Gunneridae</taxon>
        <taxon>Pentapetalae</taxon>
        <taxon>asterids</taxon>
        <taxon>lamiids</taxon>
        <taxon>Lamiales</taxon>
        <taxon>Lamiaceae</taxon>
        <taxon>Nepetoideae</taxon>
        <taxon>Mentheae</taxon>
        <taxon>Salviinae</taxon>
        <taxon>Salvia</taxon>
        <taxon>Salvia subgen. Calosphace</taxon>
    </lineage>
</organism>
<dbReference type="SUPFAM" id="SSF46689">
    <property type="entry name" value="Homeodomain-like"/>
    <property type="match status" value="1"/>
</dbReference>
<dbReference type="PROSITE" id="PS50071">
    <property type="entry name" value="HOMEOBOX_2"/>
    <property type="match status" value="1"/>
</dbReference>
<dbReference type="InterPro" id="IPR009057">
    <property type="entry name" value="Homeodomain-like_sf"/>
</dbReference>
<evidence type="ECO:0000256" key="6">
    <source>
        <dbReference type="ARBA" id="ARBA00023163"/>
    </source>
</evidence>
<dbReference type="FunFam" id="1.10.10.60:FF:000117">
    <property type="entry name" value="BEL1-like homeodomain protein 9"/>
    <property type="match status" value="1"/>
</dbReference>
<sequence length="619" mass="68655">MNSYRPELHIAQQSRRDKLRIQQDIYANNFPTDVSTSRICYDPSDFSSDQMISFSANPMEPEKRLPFPAPFTPSVADIGGDWAANHASVYNPNPISALDVKPNYLGYDQLELNGASSLYQNALQDFVTSSNDVRSFGLEFASLRQWSGGGELGFADRFSTQALSLSLSSVPPPKVHEIQTNVQDSRTWKPELVSPNQNMPTGGRVLGTHRSPGPLGPFTGYATILRSSRFLRPAQQMLEEFCCFSGPKDVEICDVSDDIFEEARVSGEGATNNAEHAMVTGDNSGGVCSFVFDDSTREAKGTSCSSEPRRPENLQRKAKLLIMQDEVCKRYKQYQQQIQMVVSSFESVAGLSAATPYVSLALNMIAKHFRSLKNAITDQLRSVKEAVRDEFSSPSAGNKGDANASVLKFFEHRKGLEGQHIWRPQRGLPERAVSVLRAWLFDHFLHPYPTDTDKHTLATQTGLTRNQVSNWFINARVRVWKPMVEEIHMLETKANDNAGKSSNGKSVVEGCNESGQSSNQLRMRAIPDKQVECSGFNPPGQEGDRPKASMWTSQEKRSRIEYHVPGSVDGSLMEFVPSLRNGVEMGSVSLTLGLRQSPEGGQERHMRHYGGQIIGDFVG</sequence>
<evidence type="ECO:0000256" key="9">
    <source>
        <dbReference type="SAM" id="MobiDB-lite"/>
    </source>
</evidence>
<evidence type="ECO:0000256" key="7">
    <source>
        <dbReference type="ARBA" id="ARBA00023242"/>
    </source>
</evidence>
<reference evidence="11 12" key="1">
    <citation type="submission" date="2024-06" db="EMBL/GenBank/DDBJ databases">
        <title>A chromosome level genome sequence of Diviner's sage (Salvia divinorum).</title>
        <authorList>
            <person name="Ford S.A."/>
            <person name="Ro D.-K."/>
            <person name="Ness R.W."/>
            <person name="Phillips M.A."/>
        </authorList>
    </citation>
    <scope>NUCLEOTIDE SEQUENCE [LARGE SCALE GENOMIC DNA]</scope>
    <source>
        <strain evidence="11">SAF-2024a</strain>
        <tissue evidence="11">Leaf</tissue>
    </source>
</reference>
<dbReference type="Pfam" id="PF07526">
    <property type="entry name" value="POX"/>
    <property type="match status" value="1"/>
</dbReference>
<comment type="subcellular location">
    <subcellularLocation>
        <location evidence="1 8">Nucleus</location>
    </subcellularLocation>
</comment>
<dbReference type="Pfam" id="PF05920">
    <property type="entry name" value="Homeobox_KN"/>
    <property type="match status" value="1"/>
</dbReference>
<dbReference type="InterPro" id="IPR050224">
    <property type="entry name" value="TALE_homeobox"/>
</dbReference>
<dbReference type="InterPro" id="IPR008422">
    <property type="entry name" value="KN_HD"/>
</dbReference>
<dbReference type="InterPro" id="IPR006563">
    <property type="entry name" value="POX_dom"/>
</dbReference>
<comment type="similarity">
    <text evidence="2">Belongs to the TALE/BELL homeobox family.</text>
</comment>
<dbReference type="SMART" id="SM00574">
    <property type="entry name" value="POX"/>
    <property type="match status" value="1"/>
</dbReference>
<accession>A0ABD1GF18</accession>
<evidence type="ECO:0000256" key="1">
    <source>
        <dbReference type="ARBA" id="ARBA00004123"/>
    </source>
</evidence>
<keyword evidence="3" id="KW-0805">Transcription regulation</keyword>
<dbReference type="Proteomes" id="UP001567538">
    <property type="component" value="Unassembled WGS sequence"/>
</dbReference>
<keyword evidence="5 8" id="KW-0371">Homeobox</keyword>
<keyword evidence="6" id="KW-0804">Transcription</keyword>
<protein>
    <submittedName>
        <fullName evidence="11">BEL1-like homeodomain protein 8</fullName>
    </submittedName>
</protein>
<evidence type="ECO:0000256" key="3">
    <source>
        <dbReference type="ARBA" id="ARBA00023015"/>
    </source>
</evidence>
<name>A0ABD1GF18_SALDI</name>
<dbReference type="PANTHER" id="PTHR11850">
    <property type="entry name" value="HOMEOBOX PROTEIN TRANSCRIPTION FACTORS"/>
    <property type="match status" value="1"/>
</dbReference>
<dbReference type="Gene3D" id="1.10.10.60">
    <property type="entry name" value="Homeodomain-like"/>
    <property type="match status" value="1"/>
</dbReference>
<keyword evidence="4 8" id="KW-0238">DNA-binding</keyword>
<evidence type="ECO:0000313" key="11">
    <source>
        <dbReference type="EMBL" id="KAL1542715.1"/>
    </source>
</evidence>
<feature type="domain" description="Homeobox" evidence="10">
    <location>
        <begin position="419"/>
        <end position="482"/>
    </location>
</feature>
<proteinExistence type="inferred from homology"/>
<dbReference type="SMART" id="SM00389">
    <property type="entry name" value="HOX"/>
    <property type="match status" value="1"/>
</dbReference>
<keyword evidence="12" id="KW-1185">Reference proteome</keyword>
<dbReference type="CDD" id="cd00086">
    <property type="entry name" value="homeodomain"/>
    <property type="match status" value="1"/>
</dbReference>
<comment type="caution">
    <text evidence="11">The sequence shown here is derived from an EMBL/GenBank/DDBJ whole genome shotgun (WGS) entry which is preliminary data.</text>
</comment>
<dbReference type="AlphaFoldDB" id="A0ABD1GF18"/>
<evidence type="ECO:0000256" key="8">
    <source>
        <dbReference type="PROSITE-ProRule" id="PRU00108"/>
    </source>
</evidence>
<dbReference type="GO" id="GO:0005634">
    <property type="term" value="C:nucleus"/>
    <property type="evidence" value="ECO:0007669"/>
    <property type="project" value="UniProtKB-SubCell"/>
</dbReference>
<keyword evidence="7 8" id="KW-0539">Nucleus</keyword>
<evidence type="ECO:0000256" key="5">
    <source>
        <dbReference type="ARBA" id="ARBA00023155"/>
    </source>
</evidence>
<feature type="DNA-binding region" description="Homeobox" evidence="8">
    <location>
        <begin position="421"/>
        <end position="483"/>
    </location>
</feature>
<gene>
    <name evidence="11" type="ORF">AAHA92_19769</name>
</gene>
<evidence type="ECO:0000256" key="4">
    <source>
        <dbReference type="ARBA" id="ARBA00023125"/>
    </source>
</evidence>
<evidence type="ECO:0000313" key="12">
    <source>
        <dbReference type="Proteomes" id="UP001567538"/>
    </source>
</evidence>
<dbReference type="EMBL" id="JBEAFC010000008">
    <property type="protein sequence ID" value="KAL1542715.1"/>
    <property type="molecule type" value="Genomic_DNA"/>
</dbReference>
<evidence type="ECO:0000259" key="10">
    <source>
        <dbReference type="PROSITE" id="PS50071"/>
    </source>
</evidence>